<evidence type="ECO:0000313" key="5">
    <source>
        <dbReference type="Proteomes" id="UP000281708"/>
    </source>
</evidence>
<dbReference type="EMBL" id="RDBE01000006">
    <property type="protein sequence ID" value="RLV50029.1"/>
    <property type="molecule type" value="Genomic_DNA"/>
</dbReference>
<name>A0A3L8P5T8_9ACTN</name>
<sequence length="635" mass="68546">MFSAKIVGVTDVTEQRAVASRVLQPALHQLAVLVAAPATVLSAPDGQLAGGVQGWYVADVRRLARLEVSVAGSDLELVRAETDDAGRHRFGYVARGLGDPIPDPTVFLDRVRELRAGELRETLSLTSTAQRPVDVEVHLDAQPDDTPVARVKTGAAEPSGAPRRRSWRLRLERGETRSVTERFEAEAATGFETAGWKPEIAVEADDPDLERTVRQAVGDLAGLMLREGEDRFPAAGSPWFLTLFGRDSLWTARLLAPFDPDLVLSTLRVLARRQGERDDPATEEEPGRILHEVRSPDLDHSLPPLYYGSIDATSLFVCALADADDWGADADQVRSLLPAARRCLSWQLSASAGSGWLRYVDRSGRGLANQGWKDSEDSVQYADGRLAQAPIALCEVQAYAYEAAVRGAALLARYGEPEVHGLEAWAGDLRERFNDRFWVGHVAIALDRDDRPVDSVTSNMGHVLGTGILDADRARQIARLLAGPELASGHGVRTLTSHSPRYSPLSYHGGSVWPHDTAIAVRGLAAEGLHEEAGRLARDLLGTAPAFAHRLPELFGGDTPPSAYPAACRPQAWAAAAPLAVLAAAAGLRAGRDGPVVADRVDPVLGAYTLSGLRHGERRLRLEVARDGRVILTSR</sequence>
<evidence type="ECO:0000313" key="4">
    <source>
        <dbReference type="EMBL" id="RLV50029.1"/>
    </source>
</evidence>
<evidence type="ECO:0000256" key="1">
    <source>
        <dbReference type="SAM" id="MobiDB-lite"/>
    </source>
</evidence>
<feature type="domain" description="Mannosylglycerate hydrolase MGH1-like glycoside hydrolase" evidence="3">
    <location>
        <begin position="319"/>
        <end position="542"/>
    </location>
</feature>
<reference evidence="4 5" key="1">
    <citation type="submission" date="2018-10" db="EMBL/GenBank/DDBJ databases">
        <title>Marmoricola sp. 4Q3S-7 whole genome shotgun sequence.</title>
        <authorList>
            <person name="Li F."/>
        </authorList>
    </citation>
    <scope>NUCLEOTIDE SEQUENCE [LARGE SCALE GENOMIC DNA]</scope>
    <source>
        <strain evidence="4 5">4Q3S-7</strain>
    </source>
</reference>
<dbReference type="Gene3D" id="1.50.10.10">
    <property type="match status" value="1"/>
</dbReference>
<protein>
    <submittedName>
        <fullName evidence="4">Amylo-alpha-1,6-glucosidase</fullName>
    </submittedName>
</protein>
<accession>A0A3L8P5T8</accession>
<keyword evidence="5" id="KW-1185">Reference proteome</keyword>
<organism evidence="4 5">
    <name type="scientific">Nocardioides mangrovicus</name>
    <dbReference type="NCBI Taxonomy" id="2478913"/>
    <lineage>
        <taxon>Bacteria</taxon>
        <taxon>Bacillati</taxon>
        <taxon>Actinomycetota</taxon>
        <taxon>Actinomycetes</taxon>
        <taxon>Propionibacteriales</taxon>
        <taxon>Nocardioidaceae</taxon>
        <taxon>Nocardioides</taxon>
    </lineage>
</organism>
<dbReference type="InterPro" id="IPR054491">
    <property type="entry name" value="MGH1-like_GH"/>
</dbReference>
<dbReference type="AlphaFoldDB" id="A0A3L8P5T8"/>
<dbReference type="GO" id="GO:0005975">
    <property type="term" value="P:carbohydrate metabolic process"/>
    <property type="evidence" value="ECO:0007669"/>
    <property type="project" value="InterPro"/>
</dbReference>
<proteinExistence type="predicted"/>
<dbReference type="Pfam" id="PF22422">
    <property type="entry name" value="MGH1-like_GH"/>
    <property type="match status" value="1"/>
</dbReference>
<dbReference type="OrthoDB" id="9759959at2"/>
<comment type="caution">
    <text evidence="4">The sequence shown here is derived from an EMBL/GenBank/DDBJ whole genome shotgun (WGS) entry which is preliminary data.</text>
</comment>
<evidence type="ECO:0000259" key="2">
    <source>
        <dbReference type="Pfam" id="PF14742"/>
    </source>
</evidence>
<dbReference type="Pfam" id="PF14742">
    <property type="entry name" value="GDE_N_bis"/>
    <property type="match status" value="1"/>
</dbReference>
<dbReference type="InterPro" id="IPR008928">
    <property type="entry name" value="6-hairpin_glycosidase_sf"/>
</dbReference>
<dbReference type="SUPFAM" id="SSF48208">
    <property type="entry name" value="Six-hairpin glycosidases"/>
    <property type="match status" value="1"/>
</dbReference>
<dbReference type="InterPro" id="IPR032856">
    <property type="entry name" value="GDE_N_bis"/>
</dbReference>
<feature type="region of interest" description="Disordered" evidence="1">
    <location>
        <begin position="274"/>
        <end position="294"/>
    </location>
</feature>
<dbReference type="InterPro" id="IPR012341">
    <property type="entry name" value="6hp_glycosidase-like_sf"/>
</dbReference>
<dbReference type="Proteomes" id="UP000281708">
    <property type="component" value="Unassembled WGS sequence"/>
</dbReference>
<feature type="domain" description="Putative glycogen debranching enzyme N-terminal" evidence="2">
    <location>
        <begin position="33"/>
        <end position="196"/>
    </location>
</feature>
<gene>
    <name evidence="4" type="ORF">D9V37_09180</name>
</gene>
<evidence type="ECO:0000259" key="3">
    <source>
        <dbReference type="Pfam" id="PF22422"/>
    </source>
</evidence>